<evidence type="ECO:0000313" key="1">
    <source>
        <dbReference type="EMBL" id="KJA20125.1"/>
    </source>
</evidence>
<name>A0A0D2PJI6_HYPSF</name>
<proteinExistence type="predicted"/>
<organism evidence="1 2">
    <name type="scientific">Hypholoma sublateritium (strain FD-334 SS-4)</name>
    <dbReference type="NCBI Taxonomy" id="945553"/>
    <lineage>
        <taxon>Eukaryota</taxon>
        <taxon>Fungi</taxon>
        <taxon>Dikarya</taxon>
        <taxon>Basidiomycota</taxon>
        <taxon>Agaricomycotina</taxon>
        <taxon>Agaricomycetes</taxon>
        <taxon>Agaricomycetidae</taxon>
        <taxon>Agaricales</taxon>
        <taxon>Agaricineae</taxon>
        <taxon>Strophariaceae</taxon>
        <taxon>Hypholoma</taxon>
    </lineage>
</organism>
<reference evidence="2" key="1">
    <citation type="submission" date="2014-04" db="EMBL/GenBank/DDBJ databases">
        <title>Evolutionary Origins and Diversification of the Mycorrhizal Mutualists.</title>
        <authorList>
            <consortium name="DOE Joint Genome Institute"/>
            <consortium name="Mycorrhizal Genomics Consortium"/>
            <person name="Kohler A."/>
            <person name="Kuo A."/>
            <person name="Nagy L.G."/>
            <person name="Floudas D."/>
            <person name="Copeland A."/>
            <person name="Barry K.W."/>
            <person name="Cichocki N."/>
            <person name="Veneault-Fourrey C."/>
            <person name="LaButti K."/>
            <person name="Lindquist E.A."/>
            <person name="Lipzen A."/>
            <person name="Lundell T."/>
            <person name="Morin E."/>
            <person name="Murat C."/>
            <person name="Riley R."/>
            <person name="Ohm R."/>
            <person name="Sun H."/>
            <person name="Tunlid A."/>
            <person name="Henrissat B."/>
            <person name="Grigoriev I.V."/>
            <person name="Hibbett D.S."/>
            <person name="Martin F."/>
        </authorList>
    </citation>
    <scope>NUCLEOTIDE SEQUENCE [LARGE SCALE GENOMIC DNA]</scope>
    <source>
        <strain evidence="2">FD-334 SS-4</strain>
    </source>
</reference>
<evidence type="ECO:0000313" key="2">
    <source>
        <dbReference type="Proteomes" id="UP000054270"/>
    </source>
</evidence>
<sequence length="213" mass="24004">MANAYKTKDHVILAEKIKLNGKYHYGDIAVSRILSKTVVEKGPPTTFEIIDVRESDHRRTSLSPIDWEPTPEDYVYRLIVRCGSSIRRMTYHQRPGAKPLTKLIPHTSIREVERSDESKTGVFDIDDIVCVTAPFEYPSTESGSHANIVLERGTLLQITGPASTQKGGRHTKSDPNKAFYRIVLVNGEAHYDVYWKSSANVTHNEILQIVPSN</sequence>
<gene>
    <name evidence="1" type="ORF">HYPSUDRAFT_78442</name>
</gene>
<keyword evidence="2" id="KW-1185">Reference proteome</keyword>
<dbReference type="AlphaFoldDB" id="A0A0D2PJI6"/>
<protein>
    <submittedName>
        <fullName evidence="1">Uncharacterized protein</fullName>
    </submittedName>
</protein>
<dbReference type="Proteomes" id="UP000054270">
    <property type="component" value="Unassembled WGS sequence"/>
</dbReference>
<dbReference type="EMBL" id="KN817570">
    <property type="protein sequence ID" value="KJA20125.1"/>
    <property type="molecule type" value="Genomic_DNA"/>
</dbReference>
<accession>A0A0D2PJI6</accession>